<evidence type="ECO:0000256" key="4">
    <source>
        <dbReference type="ARBA" id="ARBA00023163"/>
    </source>
</evidence>
<dbReference type="PRINTS" id="PR00039">
    <property type="entry name" value="HTHLYSR"/>
</dbReference>
<dbReference type="InterPro" id="IPR036388">
    <property type="entry name" value="WH-like_DNA-bd_sf"/>
</dbReference>
<dbReference type="PANTHER" id="PTHR30537">
    <property type="entry name" value="HTH-TYPE TRANSCRIPTIONAL REGULATOR"/>
    <property type="match status" value="1"/>
</dbReference>
<dbReference type="InterPro" id="IPR000847">
    <property type="entry name" value="LysR_HTH_N"/>
</dbReference>
<dbReference type="Gene3D" id="3.40.190.10">
    <property type="entry name" value="Periplasmic binding protein-like II"/>
    <property type="match status" value="2"/>
</dbReference>
<dbReference type="Pfam" id="PF00126">
    <property type="entry name" value="HTH_1"/>
    <property type="match status" value="1"/>
</dbReference>
<keyword evidence="3" id="KW-0238">DNA-binding</keyword>
<dbReference type="SUPFAM" id="SSF46785">
    <property type="entry name" value="Winged helix' DNA-binding domain"/>
    <property type="match status" value="1"/>
</dbReference>
<evidence type="ECO:0000256" key="1">
    <source>
        <dbReference type="ARBA" id="ARBA00009437"/>
    </source>
</evidence>
<proteinExistence type="inferred from homology"/>
<dbReference type="EMBL" id="CP045503">
    <property type="protein sequence ID" value="QPG59958.1"/>
    <property type="molecule type" value="Genomic_DNA"/>
</dbReference>
<name>A0ABX6VDH3_9GAMM</name>
<evidence type="ECO:0000313" key="7">
    <source>
        <dbReference type="Proteomes" id="UP000316416"/>
    </source>
</evidence>
<comment type="similarity">
    <text evidence="1">Belongs to the LysR transcriptional regulatory family.</text>
</comment>
<evidence type="ECO:0000256" key="3">
    <source>
        <dbReference type="ARBA" id="ARBA00023125"/>
    </source>
</evidence>
<keyword evidence="7" id="KW-1185">Reference proteome</keyword>
<evidence type="ECO:0000313" key="6">
    <source>
        <dbReference type="EMBL" id="QPG59958.1"/>
    </source>
</evidence>
<dbReference type="RefSeq" id="WP_142873607.1">
    <property type="nucleotide sequence ID" value="NZ_CP045503.2"/>
</dbReference>
<dbReference type="Pfam" id="PF03466">
    <property type="entry name" value="LysR_substrate"/>
    <property type="match status" value="1"/>
</dbReference>
<gene>
    <name evidence="6" type="ORF">FM038_023300</name>
</gene>
<dbReference type="PANTHER" id="PTHR30537:SF26">
    <property type="entry name" value="GLYCINE CLEAVAGE SYSTEM TRANSCRIPTIONAL ACTIVATOR"/>
    <property type="match status" value="1"/>
</dbReference>
<dbReference type="Gene3D" id="1.10.10.10">
    <property type="entry name" value="Winged helix-like DNA-binding domain superfamily/Winged helix DNA-binding domain"/>
    <property type="match status" value="1"/>
</dbReference>
<evidence type="ECO:0000256" key="2">
    <source>
        <dbReference type="ARBA" id="ARBA00023015"/>
    </source>
</evidence>
<feature type="domain" description="HTH lysR-type" evidence="5">
    <location>
        <begin position="5"/>
        <end position="62"/>
    </location>
</feature>
<organism evidence="6 7">
    <name type="scientific">Shewanella eurypsychrophilus</name>
    <dbReference type="NCBI Taxonomy" id="2593656"/>
    <lineage>
        <taxon>Bacteria</taxon>
        <taxon>Pseudomonadati</taxon>
        <taxon>Pseudomonadota</taxon>
        <taxon>Gammaproteobacteria</taxon>
        <taxon>Alteromonadales</taxon>
        <taxon>Shewanellaceae</taxon>
        <taxon>Shewanella</taxon>
    </lineage>
</organism>
<dbReference type="InterPro" id="IPR036390">
    <property type="entry name" value="WH_DNA-bd_sf"/>
</dbReference>
<evidence type="ECO:0000259" key="5">
    <source>
        <dbReference type="PROSITE" id="PS50931"/>
    </source>
</evidence>
<keyword evidence="2" id="KW-0805">Transcription regulation</keyword>
<dbReference type="InterPro" id="IPR005119">
    <property type="entry name" value="LysR_subst-bd"/>
</dbReference>
<dbReference type="Proteomes" id="UP000316416">
    <property type="component" value="Chromosome"/>
</dbReference>
<protein>
    <submittedName>
        <fullName evidence="6">LysR family transcriptional regulator</fullName>
    </submittedName>
</protein>
<keyword evidence="4" id="KW-0804">Transcription</keyword>
<sequence>MRKIPPLRALQVFEAAARQEHFSRAAEELCITQSAVSHQVKVLEEHFSEQLFRREGRQLKLTSKGKLLYQELTQIFDSLSSLNQQVSGGESQELRLAVYSSFAVKWLIPRLSHFRRQYPDIKIRLNMITDDPELSDSVADMFISGQNGHPGFWHKLLHQERLIPVCAPELFDIGETIEVTSLFKQPLLTVDEGPLGLDWPRWSQANQVIFPPSQQEHIFSHVLLAIEAAIAGQGVALASDFMVMNDIADKRLIALNLPDIYTGFEFNFSCKKSRVKEPAIAAFITWICTQN</sequence>
<accession>A0ABX6VDH3</accession>
<dbReference type="PROSITE" id="PS50931">
    <property type="entry name" value="HTH_LYSR"/>
    <property type="match status" value="1"/>
</dbReference>
<dbReference type="SUPFAM" id="SSF53850">
    <property type="entry name" value="Periplasmic binding protein-like II"/>
    <property type="match status" value="1"/>
</dbReference>
<dbReference type="InterPro" id="IPR058163">
    <property type="entry name" value="LysR-type_TF_proteobact-type"/>
</dbReference>
<reference evidence="6" key="1">
    <citation type="submission" date="2021-07" db="EMBL/GenBank/DDBJ databases">
        <title>Shewanella sp. YLB-07 whole genome sequence.</title>
        <authorList>
            <person name="Yu L."/>
        </authorList>
    </citation>
    <scope>NUCLEOTIDE SEQUENCE</scope>
    <source>
        <strain evidence="6">YLB-08</strain>
    </source>
</reference>